<dbReference type="EMBL" id="CAJNOG010000144">
    <property type="protein sequence ID" value="CAF1004401.1"/>
    <property type="molecule type" value="Genomic_DNA"/>
</dbReference>
<evidence type="ECO:0000256" key="1">
    <source>
        <dbReference type="SAM" id="MobiDB-lite"/>
    </source>
</evidence>
<evidence type="ECO:0000313" key="4">
    <source>
        <dbReference type="EMBL" id="CAF3597167.1"/>
    </source>
</evidence>
<feature type="compositionally biased region" description="Low complexity" evidence="1">
    <location>
        <begin position="127"/>
        <end position="146"/>
    </location>
</feature>
<dbReference type="AlphaFoldDB" id="A0A818MY28"/>
<dbReference type="InterPro" id="IPR059001">
    <property type="entry name" value="STX17_N"/>
</dbReference>
<evidence type="ECO:0000259" key="2">
    <source>
        <dbReference type="Pfam" id="PF26585"/>
    </source>
</evidence>
<comment type="caution">
    <text evidence="4">The sequence shown here is derived from an EMBL/GenBank/DDBJ whole genome shotgun (WGS) entry which is preliminary data.</text>
</comment>
<dbReference type="EMBL" id="CAJOAZ010000267">
    <property type="protein sequence ID" value="CAF3597167.1"/>
    <property type="molecule type" value="Genomic_DNA"/>
</dbReference>
<feature type="domain" description="STX17-like N-terminal" evidence="2">
    <location>
        <begin position="16"/>
        <end position="113"/>
    </location>
</feature>
<organism evidence="4 5">
    <name type="scientific">Adineta steineri</name>
    <dbReference type="NCBI Taxonomy" id="433720"/>
    <lineage>
        <taxon>Eukaryota</taxon>
        <taxon>Metazoa</taxon>
        <taxon>Spiralia</taxon>
        <taxon>Gnathifera</taxon>
        <taxon>Rotifera</taxon>
        <taxon>Eurotatoria</taxon>
        <taxon>Bdelloidea</taxon>
        <taxon>Adinetida</taxon>
        <taxon>Adinetidae</taxon>
        <taxon>Adineta</taxon>
    </lineage>
</organism>
<name>A0A818MY28_9BILA</name>
<accession>A0A818MY28</accession>
<proteinExistence type="predicted"/>
<dbReference type="Pfam" id="PF26585">
    <property type="entry name" value="STX17_N"/>
    <property type="match status" value="1"/>
</dbReference>
<reference evidence="4" key="1">
    <citation type="submission" date="2021-02" db="EMBL/GenBank/DDBJ databases">
        <authorList>
            <person name="Nowell W R."/>
        </authorList>
    </citation>
    <scope>NUCLEOTIDE SEQUENCE</scope>
</reference>
<evidence type="ECO:0000313" key="3">
    <source>
        <dbReference type="EMBL" id="CAF1004401.1"/>
    </source>
</evidence>
<gene>
    <name evidence="3" type="ORF">JYZ213_LOCUS16177</name>
    <name evidence="4" type="ORF">OXD698_LOCUS6223</name>
</gene>
<protein>
    <recommendedName>
        <fullName evidence="2">STX17-like N-terminal domain-containing protein</fullName>
    </recommendedName>
</protein>
<feature type="region of interest" description="Disordered" evidence="1">
    <location>
        <begin position="127"/>
        <end position="152"/>
    </location>
</feature>
<evidence type="ECO:0000313" key="5">
    <source>
        <dbReference type="Proteomes" id="UP000663844"/>
    </source>
</evidence>
<sequence>MYSDDEIDNDETNRKDSEFKLERFLNRSQFYFDRLPILKTQLNDINRFNQPDLYIEKLNEIDTIIHYLAENIRNIEQLYLQLNENERLTLDHQVRHFRIEIDREMNEFHRLREQYIALPSENILSINETNDNNNSSSSIEENTTSNQLRQRHVTTDRLNDSYDLLEQDLAHLREAIDEVATIIAQQDKLLSRTEQIKNIAQYRVQNVSSLLQNAIHNRYITIASGALLGATIGGPVGFMMGAKAGTLVALSGSAVGALSMNIMQQRASENEESEYNTTAYNQAML</sequence>
<dbReference type="Proteomes" id="UP000663845">
    <property type="component" value="Unassembled WGS sequence"/>
</dbReference>
<dbReference type="Proteomes" id="UP000663844">
    <property type="component" value="Unassembled WGS sequence"/>
</dbReference>